<keyword evidence="1" id="KW-1133">Transmembrane helix</keyword>
<reference evidence="2 3" key="1">
    <citation type="journal article" date="2010" name="J. Bacteriol.">
        <title>Genome sequence of Fulvimarina pelagi HTCC2506T, a Mn(II)-oxidizing alphaproteobacterium possessing an aerobic anoxygenic photosynthetic gene cluster and Xanthorhodopsin.</title>
        <authorList>
            <person name="Kang I."/>
            <person name="Oh H.M."/>
            <person name="Lim S.I."/>
            <person name="Ferriera S."/>
            <person name="Giovannoni S.J."/>
            <person name="Cho J.C."/>
        </authorList>
    </citation>
    <scope>NUCLEOTIDE SEQUENCE [LARGE SCALE GENOMIC DNA]</scope>
    <source>
        <strain evidence="2 3">HTCC2506</strain>
    </source>
</reference>
<evidence type="ECO:0000256" key="1">
    <source>
        <dbReference type="SAM" id="Phobius"/>
    </source>
</evidence>
<dbReference type="STRING" id="217511.GCA_001463845_00563"/>
<evidence type="ECO:0000313" key="2">
    <source>
        <dbReference type="EMBL" id="EAU42966.1"/>
    </source>
</evidence>
<keyword evidence="1" id="KW-0472">Membrane</keyword>
<dbReference type="AlphaFoldDB" id="Q0G5U8"/>
<protein>
    <submittedName>
        <fullName evidence="2">Uncharacterized protein</fullName>
    </submittedName>
</protein>
<dbReference type="Proteomes" id="UP000004310">
    <property type="component" value="Unassembled WGS sequence"/>
</dbReference>
<keyword evidence="1" id="KW-0812">Transmembrane</keyword>
<evidence type="ECO:0000313" key="3">
    <source>
        <dbReference type="Proteomes" id="UP000004310"/>
    </source>
</evidence>
<accession>Q0G5U8</accession>
<dbReference type="EMBL" id="AATP01000001">
    <property type="protein sequence ID" value="EAU42966.1"/>
    <property type="molecule type" value="Genomic_DNA"/>
</dbReference>
<sequence>MRHGTDEDGAGKDAMLMNYRFAENAILAAALISWAAVVSVALISG</sequence>
<comment type="caution">
    <text evidence="2">The sequence shown here is derived from an EMBL/GenBank/DDBJ whole genome shotgun (WGS) entry which is preliminary data.</text>
</comment>
<dbReference type="RefSeq" id="WP_007066940.1">
    <property type="nucleotide sequence ID" value="NZ_DS022272.1"/>
</dbReference>
<name>Q0G5U8_9HYPH</name>
<organism evidence="2 3">
    <name type="scientific">Fulvimarina pelagi HTCC2506</name>
    <dbReference type="NCBI Taxonomy" id="314231"/>
    <lineage>
        <taxon>Bacteria</taxon>
        <taxon>Pseudomonadati</taxon>
        <taxon>Pseudomonadota</taxon>
        <taxon>Alphaproteobacteria</taxon>
        <taxon>Hyphomicrobiales</taxon>
        <taxon>Aurantimonadaceae</taxon>
        <taxon>Fulvimarina</taxon>
    </lineage>
</organism>
<feature type="transmembrane region" description="Helical" evidence="1">
    <location>
        <begin position="21"/>
        <end position="43"/>
    </location>
</feature>
<proteinExistence type="predicted"/>
<keyword evidence="3" id="KW-1185">Reference proteome</keyword>
<gene>
    <name evidence="2" type="ORF">FP2506_08991</name>
</gene>
<dbReference type="HOGENOM" id="CLU_3200171_0_0_5"/>